<accession>A0A4R0RJG1</accession>
<dbReference type="InterPro" id="IPR015813">
    <property type="entry name" value="Pyrv/PenolPyrv_kinase-like_dom"/>
</dbReference>
<protein>
    <submittedName>
        <fullName evidence="1">Uncharacterized protein</fullName>
    </submittedName>
</protein>
<dbReference type="Pfam" id="PF13714">
    <property type="entry name" value="PEP_mutase"/>
    <property type="match status" value="1"/>
</dbReference>
<evidence type="ECO:0000313" key="2">
    <source>
        <dbReference type="Proteomes" id="UP000292702"/>
    </source>
</evidence>
<dbReference type="EMBL" id="RWJN01000091">
    <property type="protein sequence ID" value="TCD67626.1"/>
    <property type="molecule type" value="Genomic_DNA"/>
</dbReference>
<dbReference type="SUPFAM" id="SSF51621">
    <property type="entry name" value="Phosphoenolpyruvate/pyruvate domain"/>
    <property type="match status" value="1"/>
</dbReference>
<dbReference type="GO" id="GO:0003824">
    <property type="term" value="F:catalytic activity"/>
    <property type="evidence" value="ECO:0007669"/>
    <property type="project" value="InterPro"/>
</dbReference>
<reference evidence="1 2" key="1">
    <citation type="submission" date="2018-11" db="EMBL/GenBank/DDBJ databases">
        <title>Genome assembly of Steccherinum ochraceum LE-BIN_3174, the white-rot fungus of the Steccherinaceae family (The Residual Polyporoid clade, Polyporales, Basidiomycota).</title>
        <authorList>
            <person name="Fedorova T.V."/>
            <person name="Glazunova O.A."/>
            <person name="Landesman E.O."/>
            <person name="Moiseenko K.V."/>
            <person name="Psurtseva N.V."/>
            <person name="Savinova O.S."/>
            <person name="Shakhova N.V."/>
            <person name="Tyazhelova T.V."/>
            <person name="Vasina D.V."/>
        </authorList>
    </citation>
    <scope>NUCLEOTIDE SEQUENCE [LARGE SCALE GENOMIC DNA]</scope>
    <source>
        <strain evidence="1 2">LE-BIN_3174</strain>
    </source>
</reference>
<organism evidence="1 2">
    <name type="scientific">Steccherinum ochraceum</name>
    <dbReference type="NCBI Taxonomy" id="92696"/>
    <lineage>
        <taxon>Eukaryota</taxon>
        <taxon>Fungi</taxon>
        <taxon>Dikarya</taxon>
        <taxon>Basidiomycota</taxon>
        <taxon>Agaricomycotina</taxon>
        <taxon>Agaricomycetes</taxon>
        <taxon>Polyporales</taxon>
        <taxon>Steccherinaceae</taxon>
        <taxon>Steccherinum</taxon>
    </lineage>
</organism>
<gene>
    <name evidence="1" type="ORF">EIP91_012191</name>
</gene>
<dbReference type="AlphaFoldDB" id="A0A4R0RJG1"/>
<dbReference type="Proteomes" id="UP000292702">
    <property type="component" value="Unassembled WGS sequence"/>
</dbReference>
<dbReference type="Gene3D" id="3.20.20.60">
    <property type="entry name" value="Phosphoenolpyruvate-binding domains"/>
    <property type="match status" value="1"/>
</dbReference>
<evidence type="ECO:0000313" key="1">
    <source>
        <dbReference type="EMBL" id="TCD67626.1"/>
    </source>
</evidence>
<keyword evidence="2" id="KW-1185">Reference proteome</keyword>
<dbReference type="OrthoDB" id="429143at2759"/>
<dbReference type="PANTHER" id="PTHR42905">
    <property type="entry name" value="PHOSPHOENOLPYRUVATE CARBOXYLASE"/>
    <property type="match status" value="1"/>
</dbReference>
<dbReference type="InterPro" id="IPR040442">
    <property type="entry name" value="Pyrv_kinase-like_dom_sf"/>
</dbReference>
<sequence length="209" mass="22260">MTSSKTSGAYFKSLHIPGNPIILANIWDVPSLDAVVSLNFPSSQGPVRALATASYAIAESLGKRDDNITRVVELGPHAKQAGLPFSVDLQDAYGDQLEESVRAIVEAGAVGANVEDAIPAAEWTSLIQIDVQVERLKRVLAVAKEAGEPDFVLNARSDIFWMKEPNLKGDLLEEAIKRGKAYLGAGATTALFWGPALTVDTVKALSMAT</sequence>
<dbReference type="PANTHER" id="PTHR42905:SF16">
    <property type="entry name" value="CARBOXYPHOSPHONOENOLPYRUVATE PHOSPHONOMUTASE-LIKE PROTEIN (AFU_ORTHOLOGUE AFUA_5G07230)"/>
    <property type="match status" value="1"/>
</dbReference>
<proteinExistence type="predicted"/>
<name>A0A4R0RJG1_9APHY</name>
<comment type="caution">
    <text evidence="1">The sequence shown here is derived from an EMBL/GenBank/DDBJ whole genome shotgun (WGS) entry which is preliminary data.</text>
</comment>